<reference evidence="7 9" key="2">
    <citation type="journal article" date="2019" name="Genome Biol. Evol.">
        <title>Insights into the evolution of the New World diploid cottons (Gossypium, subgenus Houzingenia) based on genome sequencing.</title>
        <authorList>
            <person name="Grover C.E."/>
            <person name="Arick M.A. 2nd"/>
            <person name="Thrash A."/>
            <person name="Conover J.L."/>
            <person name="Sanders W.S."/>
            <person name="Peterson D.G."/>
            <person name="Frelichowski J.E."/>
            <person name="Scheffler J.A."/>
            <person name="Scheffler B.E."/>
            <person name="Wendel J.F."/>
        </authorList>
    </citation>
    <scope>NUCLEOTIDE SEQUENCE [LARGE SCALE GENOMIC DNA]</scope>
    <source>
        <strain evidence="7">8</strain>
        <tissue evidence="7">Leaf</tissue>
    </source>
</reference>
<dbReference type="InterPro" id="IPR018247">
    <property type="entry name" value="EF_Hand_1_Ca_BS"/>
</dbReference>
<dbReference type="Proteomes" id="UP000032304">
    <property type="component" value="Chromosome 4"/>
</dbReference>
<keyword evidence="4" id="KW-0732">Signal</keyword>
<dbReference type="Proteomes" id="UP000593578">
    <property type="component" value="Unassembled WGS sequence"/>
</dbReference>
<feature type="domain" description="EF-hand" evidence="5">
    <location>
        <begin position="161"/>
        <end position="196"/>
    </location>
</feature>
<dbReference type="Gene3D" id="1.10.238.10">
    <property type="entry name" value="EF-hand"/>
    <property type="match status" value="3"/>
</dbReference>
<proteinExistence type="predicted"/>
<reference evidence="6 8" key="1">
    <citation type="journal article" date="2012" name="Nature">
        <title>Repeated polyploidization of Gossypium genomes and the evolution of spinnable cotton fibres.</title>
        <authorList>
            <person name="Paterson A.H."/>
            <person name="Wendel J.F."/>
            <person name="Gundlach H."/>
            <person name="Guo H."/>
            <person name="Jenkins J."/>
            <person name="Jin D."/>
            <person name="Llewellyn D."/>
            <person name="Showmaker K.C."/>
            <person name="Shu S."/>
            <person name="Udall J."/>
            <person name="Yoo M.J."/>
            <person name="Byers R."/>
            <person name="Chen W."/>
            <person name="Doron-Faigenboim A."/>
            <person name="Duke M.V."/>
            <person name="Gong L."/>
            <person name="Grimwood J."/>
            <person name="Grover C."/>
            <person name="Grupp K."/>
            <person name="Hu G."/>
            <person name="Lee T.H."/>
            <person name="Li J."/>
            <person name="Lin L."/>
            <person name="Liu T."/>
            <person name="Marler B.S."/>
            <person name="Page J.T."/>
            <person name="Roberts A.W."/>
            <person name="Romanel E."/>
            <person name="Sanders W.S."/>
            <person name="Szadkowski E."/>
            <person name="Tan X."/>
            <person name="Tang H."/>
            <person name="Xu C."/>
            <person name="Wang J."/>
            <person name="Wang Z."/>
            <person name="Zhang D."/>
            <person name="Zhang L."/>
            <person name="Ashrafi H."/>
            <person name="Bedon F."/>
            <person name="Bowers J.E."/>
            <person name="Brubaker C.L."/>
            <person name="Chee P.W."/>
            <person name="Das S."/>
            <person name="Gingle A.R."/>
            <person name="Haigler C.H."/>
            <person name="Harker D."/>
            <person name="Hoffmann L.V."/>
            <person name="Hovav R."/>
            <person name="Jones D.C."/>
            <person name="Lemke C."/>
            <person name="Mansoor S."/>
            <person name="ur Rahman M."/>
            <person name="Rainville L.N."/>
            <person name="Rambani A."/>
            <person name="Reddy U.K."/>
            <person name="Rong J.K."/>
            <person name="Saranga Y."/>
            <person name="Scheffler B.E."/>
            <person name="Scheffler J.A."/>
            <person name="Stelly D.M."/>
            <person name="Triplett B.A."/>
            <person name="Van Deynze A."/>
            <person name="Vaslin M.F."/>
            <person name="Waghmare V.N."/>
            <person name="Walford S.A."/>
            <person name="Wright R.J."/>
            <person name="Zaki E.A."/>
            <person name="Zhang T."/>
            <person name="Dennis E.S."/>
            <person name="Mayer K.F."/>
            <person name="Peterson D.G."/>
            <person name="Rokhsar D.S."/>
            <person name="Wang X."/>
            <person name="Schmutz J."/>
        </authorList>
    </citation>
    <scope>NUCLEOTIDE SEQUENCE [LARGE SCALE GENOMIC DNA]</scope>
</reference>
<evidence type="ECO:0000256" key="4">
    <source>
        <dbReference type="SAM" id="SignalP"/>
    </source>
</evidence>
<dbReference type="STRING" id="29730.A0A0D2QVW8"/>
<dbReference type="PANTHER" id="PTHR10827">
    <property type="entry name" value="RETICULOCALBIN"/>
    <property type="match status" value="1"/>
</dbReference>
<dbReference type="eggNOG" id="KOG4223">
    <property type="taxonomic scope" value="Eukaryota"/>
</dbReference>
<evidence type="ECO:0000313" key="6">
    <source>
        <dbReference type="EMBL" id="KJB23769.1"/>
    </source>
</evidence>
<feature type="signal peptide" evidence="4">
    <location>
        <begin position="1"/>
        <end position="24"/>
    </location>
</feature>
<feature type="domain" description="EF-hand" evidence="5">
    <location>
        <begin position="205"/>
        <end position="235"/>
    </location>
</feature>
<keyword evidence="1" id="KW-0479">Metal-binding</keyword>
<dbReference type="InterPro" id="IPR002048">
    <property type="entry name" value="EF_hand_dom"/>
</dbReference>
<dbReference type="OMA" id="FEADVDH"/>
<organism evidence="6 8">
    <name type="scientific">Gossypium raimondii</name>
    <name type="common">Peruvian cotton</name>
    <name type="synonym">Gossypium klotzschianum subsp. raimondii</name>
    <dbReference type="NCBI Taxonomy" id="29730"/>
    <lineage>
        <taxon>Eukaryota</taxon>
        <taxon>Viridiplantae</taxon>
        <taxon>Streptophyta</taxon>
        <taxon>Embryophyta</taxon>
        <taxon>Tracheophyta</taxon>
        <taxon>Spermatophyta</taxon>
        <taxon>Magnoliopsida</taxon>
        <taxon>eudicotyledons</taxon>
        <taxon>Gunneridae</taxon>
        <taxon>Pentapetalae</taxon>
        <taxon>rosids</taxon>
        <taxon>malvids</taxon>
        <taxon>Malvales</taxon>
        <taxon>Malvaceae</taxon>
        <taxon>Malvoideae</taxon>
        <taxon>Gossypium</taxon>
    </lineage>
</organism>
<dbReference type="Pfam" id="PF13499">
    <property type="entry name" value="EF-hand_7"/>
    <property type="match status" value="1"/>
</dbReference>
<name>A0A0D2QVW8_GOSRA</name>
<evidence type="ECO:0000313" key="9">
    <source>
        <dbReference type="Proteomes" id="UP000593578"/>
    </source>
</evidence>
<gene>
    <name evidence="6" type="ORF">B456_004G114200</name>
    <name evidence="7" type="ORF">Gorai_014569</name>
</gene>
<evidence type="ECO:0000313" key="7">
    <source>
        <dbReference type="EMBL" id="MBA0583723.1"/>
    </source>
</evidence>
<keyword evidence="8" id="KW-1185">Reference proteome</keyword>
<accession>A0A0D2QVW8</accession>
<dbReference type="EMBL" id="JABEZZ010000004">
    <property type="protein sequence ID" value="MBA0583723.1"/>
    <property type="molecule type" value="Genomic_DNA"/>
</dbReference>
<dbReference type="GO" id="GO:0005509">
    <property type="term" value="F:calcium ion binding"/>
    <property type="evidence" value="ECO:0007669"/>
    <property type="project" value="InterPro"/>
</dbReference>
<feature type="domain" description="EF-hand" evidence="5">
    <location>
        <begin position="244"/>
        <end position="279"/>
    </location>
</feature>
<dbReference type="KEGG" id="gra:105791110"/>
<dbReference type="PANTHER" id="PTHR10827:SF98">
    <property type="entry name" value="45 KDA CALCIUM-BINDING PROTEIN"/>
    <property type="match status" value="1"/>
</dbReference>
<evidence type="ECO:0000256" key="2">
    <source>
        <dbReference type="ARBA" id="ARBA00022737"/>
    </source>
</evidence>
<protein>
    <recommendedName>
        <fullName evidence="5">EF-hand domain-containing protein</fullName>
    </recommendedName>
</protein>
<evidence type="ECO:0000256" key="3">
    <source>
        <dbReference type="ARBA" id="ARBA00022837"/>
    </source>
</evidence>
<evidence type="ECO:0000313" key="8">
    <source>
        <dbReference type="Proteomes" id="UP000032304"/>
    </source>
</evidence>
<reference evidence="7" key="3">
    <citation type="submission" date="2020-04" db="EMBL/GenBank/DDBJ databases">
        <authorList>
            <person name="Grover C.E."/>
            <person name="Arick M.A. II"/>
            <person name="Thrash A."/>
            <person name="Conover J.L."/>
            <person name="Sanders W.S."/>
            <person name="Peterson D.G."/>
            <person name="Scheffler J.A."/>
            <person name="Scheffler B.E."/>
            <person name="Wendel J.F."/>
        </authorList>
    </citation>
    <scope>NUCLEOTIDE SEQUENCE</scope>
    <source>
        <strain evidence="7">8</strain>
        <tissue evidence="7">Leaf</tissue>
    </source>
</reference>
<dbReference type="Pfam" id="PF13202">
    <property type="entry name" value="EF-hand_5"/>
    <property type="match status" value="2"/>
</dbReference>
<sequence length="339" mass="39889">MAKAMVYTFLAIAFIIFFLSPSKRHDHHRMCLNRRLAHKVSFDPLVSRIERSTDDKGLSKNTTYVPEVDDAQEYFQDDGVLNTTLRLMVLFPLLDNAPKDGYISAKELEAWISQQTIDRLSYRTYKAMFWHDKDGDGAISFSEYLPQFSTKDIEKNSMAHGDAGWWMEQFKNADVDSSGNLDFNECKDFLHPEDSDNEEIQRWLLRDKMKRIDDDHDGKLNFSEFLLHVYNIYKSYADFENSPALTPTAEQMFAQLDTDKDKKLSVEELRPILRYLHPGELFYAKYFTRYLMREADDNKDGYLTLQEMLNHESIFYNSLYEDDAVYDDDDDDDDYHDDL</sequence>
<dbReference type="PROSITE" id="PS50222">
    <property type="entry name" value="EF_HAND_2"/>
    <property type="match status" value="3"/>
</dbReference>
<keyword evidence="3" id="KW-0106">Calcium</keyword>
<dbReference type="InterPro" id="IPR011992">
    <property type="entry name" value="EF-hand-dom_pair"/>
</dbReference>
<dbReference type="SMART" id="SM00054">
    <property type="entry name" value="EFh"/>
    <property type="match status" value="6"/>
</dbReference>
<dbReference type="OrthoDB" id="293868at2759"/>
<dbReference type="EMBL" id="CM001743">
    <property type="protein sequence ID" value="KJB23769.1"/>
    <property type="molecule type" value="Genomic_DNA"/>
</dbReference>
<dbReference type="SUPFAM" id="SSF47473">
    <property type="entry name" value="EF-hand"/>
    <property type="match status" value="2"/>
</dbReference>
<dbReference type="Gramene" id="KJB23769">
    <property type="protein sequence ID" value="KJB23769"/>
    <property type="gene ID" value="B456_004G114200"/>
</dbReference>
<feature type="chain" id="PRO_5035989220" description="EF-hand domain-containing protein" evidence="4">
    <location>
        <begin position="25"/>
        <end position="339"/>
    </location>
</feature>
<evidence type="ECO:0000256" key="1">
    <source>
        <dbReference type="ARBA" id="ARBA00022723"/>
    </source>
</evidence>
<dbReference type="AlphaFoldDB" id="A0A0D2QVW8"/>
<keyword evidence="2" id="KW-0677">Repeat</keyword>
<dbReference type="GO" id="GO:0005783">
    <property type="term" value="C:endoplasmic reticulum"/>
    <property type="evidence" value="ECO:0007669"/>
    <property type="project" value="TreeGrafter"/>
</dbReference>
<evidence type="ECO:0000259" key="5">
    <source>
        <dbReference type="PROSITE" id="PS50222"/>
    </source>
</evidence>
<dbReference type="PROSITE" id="PS00018">
    <property type="entry name" value="EF_HAND_1"/>
    <property type="match status" value="4"/>
</dbReference>